<dbReference type="AlphaFoldDB" id="A0A6A6NII5"/>
<evidence type="ECO:0000256" key="13">
    <source>
        <dbReference type="ARBA" id="ARBA00022991"/>
    </source>
</evidence>
<feature type="binding site" evidence="16">
    <location>
        <position position="66"/>
    </location>
    <ligand>
        <name>chlorophyll a</name>
        <dbReference type="ChEBI" id="CHEBI:58416"/>
        <label>1</label>
    </ligand>
</feature>
<evidence type="ECO:0000256" key="6">
    <source>
        <dbReference type="ARBA" id="ARBA00022553"/>
    </source>
</evidence>
<accession>A0A6A6NII5</accession>
<keyword evidence="4 17" id="KW-0150">Chloroplast</keyword>
<evidence type="ECO:0000313" key="18">
    <source>
        <dbReference type="EMBL" id="KAF2325014.1"/>
    </source>
</evidence>
<comment type="subcellular location">
    <subcellularLocation>
        <location evidence="1 17">Plastid</location>
        <location evidence="1 17">Chloroplast thylakoid membrane</location>
    </subcellularLocation>
</comment>
<reference evidence="18 19" key="1">
    <citation type="journal article" date="2020" name="Mol. Plant">
        <title>The Chromosome-Based Rubber Tree Genome Provides New Insights into Spurge Genome Evolution and Rubber Biosynthesis.</title>
        <authorList>
            <person name="Liu J."/>
            <person name="Shi C."/>
            <person name="Shi C.C."/>
            <person name="Li W."/>
            <person name="Zhang Q.J."/>
            <person name="Zhang Y."/>
            <person name="Li K."/>
            <person name="Lu H.F."/>
            <person name="Shi C."/>
            <person name="Zhu S.T."/>
            <person name="Xiao Z.Y."/>
            <person name="Nan H."/>
            <person name="Yue Y."/>
            <person name="Zhu X.G."/>
            <person name="Wu Y."/>
            <person name="Hong X.N."/>
            <person name="Fan G.Y."/>
            <person name="Tong Y."/>
            <person name="Zhang D."/>
            <person name="Mao C.L."/>
            <person name="Liu Y.L."/>
            <person name="Hao S.J."/>
            <person name="Liu W.Q."/>
            <person name="Lv M.Q."/>
            <person name="Zhang H.B."/>
            <person name="Liu Y."/>
            <person name="Hu-Tang G.R."/>
            <person name="Wang J.P."/>
            <person name="Wang J.H."/>
            <person name="Sun Y.H."/>
            <person name="Ni S.B."/>
            <person name="Chen W.B."/>
            <person name="Zhang X.C."/>
            <person name="Jiao Y.N."/>
            <person name="Eichler E.E."/>
            <person name="Li G.H."/>
            <person name="Liu X."/>
            <person name="Gao L.Z."/>
        </authorList>
    </citation>
    <scope>NUCLEOTIDE SEQUENCE [LARGE SCALE GENOMIC DNA]</scope>
    <source>
        <strain evidence="19">cv. GT1</strain>
        <tissue evidence="18">Leaf</tissue>
    </source>
</reference>
<feature type="binding site" evidence="16">
    <location>
        <position position="50"/>
    </location>
    <ligand>
        <name>chlorophyll a</name>
        <dbReference type="ChEBI" id="CHEBI:58416"/>
        <label>1</label>
    </ligand>
</feature>
<dbReference type="InterPro" id="IPR022796">
    <property type="entry name" value="Chloroa_b-bind"/>
</dbReference>
<keyword evidence="3 16" id="KW-0148">Chlorophyll</keyword>
<keyword evidence="14 17" id="KW-0793">Thylakoid</keyword>
<dbReference type="InterPro" id="IPR001344">
    <property type="entry name" value="Chloro_AB-bd_pln"/>
</dbReference>
<name>A0A6A6NII5_HEVBR</name>
<evidence type="ECO:0000256" key="15">
    <source>
        <dbReference type="ARBA" id="ARBA00023136"/>
    </source>
</evidence>
<keyword evidence="6" id="KW-0597">Phosphoprotein</keyword>
<evidence type="ECO:0000256" key="8">
    <source>
        <dbReference type="ARBA" id="ARBA00022692"/>
    </source>
</evidence>
<keyword evidence="7 17" id="KW-0934">Plastid</keyword>
<dbReference type="GO" id="GO:0009765">
    <property type="term" value="P:photosynthesis, light harvesting"/>
    <property type="evidence" value="ECO:0007669"/>
    <property type="project" value="InterPro"/>
</dbReference>
<dbReference type="Gene3D" id="1.10.3460.10">
    <property type="entry name" value="Chlorophyll a/b binding protein domain"/>
    <property type="match status" value="1"/>
</dbReference>
<keyword evidence="15" id="KW-0472">Membrane</keyword>
<comment type="function">
    <text evidence="17">The light-harvesting complex (LHC) functions as a light receptor, it captures and delivers excitation energy to photosystems with which it is closely associated.</text>
</comment>
<proteinExistence type="inferred from homology"/>
<feature type="binding site" description="axial binding residue" evidence="16">
    <location>
        <position position="68"/>
    </location>
    <ligand>
        <name>chlorophyll b</name>
        <dbReference type="ChEBI" id="CHEBI:61721"/>
        <label>1</label>
    </ligand>
    <ligandPart>
        <name>Mg</name>
        <dbReference type="ChEBI" id="CHEBI:25107"/>
    </ligandPart>
</feature>
<keyword evidence="13 17" id="KW-0157">Chromophore</keyword>
<evidence type="ECO:0000256" key="16">
    <source>
        <dbReference type="PIRSR" id="PIRSR601344-1"/>
    </source>
</evidence>
<evidence type="ECO:0000256" key="2">
    <source>
        <dbReference type="ARBA" id="ARBA00007259"/>
    </source>
</evidence>
<evidence type="ECO:0000256" key="7">
    <source>
        <dbReference type="ARBA" id="ARBA00022640"/>
    </source>
</evidence>
<dbReference type="GO" id="GO:0046872">
    <property type="term" value="F:metal ion binding"/>
    <property type="evidence" value="ECO:0007669"/>
    <property type="project" value="UniProtKB-KW"/>
</dbReference>
<keyword evidence="12" id="KW-1133">Transmembrane helix</keyword>
<dbReference type="GO" id="GO:0009522">
    <property type="term" value="C:photosystem I"/>
    <property type="evidence" value="ECO:0007669"/>
    <property type="project" value="UniProtKB-KW"/>
</dbReference>
<evidence type="ECO:0000256" key="1">
    <source>
        <dbReference type="ARBA" id="ARBA00004334"/>
    </source>
</evidence>
<keyword evidence="17" id="KW-0604">Photosystem II</keyword>
<feature type="binding site" evidence="16">
    <location>
        <position position="44"/>
    </location>
    <ligand>
        <name>chlorophyll a</name>
        <dbReference type="ChEBI" id="CHEBI:58416"/>
        <label>1</label>
    </ligand>
</feature>
<evidence type="ECO:0000256" key="3">
    <source>
        <dbReference type="ARBA" id="ARBA00022494"/>
    </source>
</evidence>
<evidence type="ECO:0000256" key="17">
    <source>
        <dbReference type="RuleBase" id="RU363080"/>
    </source>
</evidence>
<organism evidence="18 19">
    <name type="scientific">Hevea brasiliensis</name>
    <name type="common">Para rubber tree</name>
    <name type="synonym">Siphonia brasiliensis</name>
    <dbReference type="NCBI Taxonomy" id="3981"/>
    <lineage>
        <taxon>Eukaryota</taxon>
        <taxon>Viridiplantae</taxon>
        <taxon>Streptophyta</taxon>
        <taxon>Embryophyta</taxon>
        <taxon>Tracheophyta</taxon>
        <taxon>Spermatophyta</taxon>
        <taxon>Magnoliopsida</taxon>
        <taxon>eudicotyledons</taxon>
        <taxon>Gunneridae</taxon>
        <taxon>Pentapetalae</taxon>
        <taxon>rosids</taxon>
        <taxon>fabids</taxon>
        <taxon>Malpighiales</taxon>
        <taxon>Euphorbiaceae</taxon>
        <taxon>Crotonoideae</taxon>
        <taxon>Micrandreae</taxon>
        <taxon>Hevea</taxon>
    </lineage>
</organism>
<protein>
    <recommendedName>
        <fullName evidence="17">Chlorophyll a-b binding protein, chloroplastic</fullName>
    </recommendedName>
</protein>
<keyword evidence="9" id="KW-0479">Metal-binding</keyword>
<keyword evidence="8" id="KW-0812">Transmembrane</keyword>
<evidence type="ECO:0000256" key="11">
    <source>
        <dbReference type="ARBA" id="ARBA00022842"/>
    </source>
</evidence>
<evidence type="ECO:0000256" key="9">
    <source>
        <dbReference type="ARBA" id="ARBA00022723"/>
    </source>
</evidence>
<evidence type="ECO:0000256" key="14">
    <source>
        <dbReference type="ARBA" id="ARBA00023078"/>
    </source>
</evidence>
<keyword evidence="10 17" id="KW-0603">Photosystem I</keyword>
<dbReference type="EMBL" id="JAAGAX010000001">
    <property type="protein sequence ID" value="KAF2325014.1"/>
    <property type="molecule type" value="Genomic_DNA"/>
</dbReference>
<keyword evidence="11" id="KW-0460">Magnesium</keyword>
<gene>
    <name evidence="18" type="ORF">GH714_022229</name>
</gene>
<comment type="caution">
    <text evidence="18">The sequence shown here is derived from an EMBL/GenBank/DDBJ whole genome shotgun (WGS) entry which is preliminary data.</text>
</comment>
<dbReference type="GO" id="GO:0009523">
    <property type="term" value="C:photosystem II"/>
    <property type="evidence" value="ECO:0007669"/>
    <property type="project" value="UniProtKB-KW"/>
</dbReference>
<dbReference type="Pfam" id="PF00504">
    <property type="entry name" value="Chloroa_b-bind"/>
    <property type="match status" value="1"/>
</dbReference>
<sequence length="147" mass="16538">MTSQLLRKWGSWDLLRAKLGALPTRISQKLGTRHVPVVRGDSGWDAAGLSADPETFARIRELEVIHCRWAMLGALGCLFPEHLARTELSLAKQCFSRLVLKFSATLILTTWGFPASSMGYQVVLMYRIAGEPLVRSLTRYLVPRRNL</sequence>
<evidence type="ECO:0000256" key="4">
    <source>
        <dbReference type="ARBA" id="ARBA00022528"/>
    </source>
</evidence>
<comment type="similarity">
    <text evidence="2 17">Belongs to the light-harvesting chlorophyll a/b-binding (LHC) protein family.</text>
</comment>
<evidence type="ECO:0000313" key="19">
    <source>
        <dbReference type="Proteomes" id="UP000467840"/>
    </source>
</evidence>
<dbReference type="Proteomes" id="UP000467840">
    <property type="component" value="Chromosome 5"/>
</dbReference>
<dbReference type="PANTHER" id="PTHR21649">
    <property type="entry name" value="CHLOROPHYLL A/B BINDING PROTEIN"/>
    <property type="match status" value="1"/>
</dbReference>
<evidence type="ECO:0000256" key="5">
    <source>
        <dbReference type="ARBA" id="ARBA00022531"/>
    </source>
</evidence>
<feature type="binding site" evidence="16">
    <location>
        <position position="63"/>
    </location>
    <ligand>
        <name>chlorophyll a</name>
        <dbReference type="ChEBI" id="CHEBI:58416"/>
        <label>1</label>
    </ligand>
</feature>
<evidence type="ECO:0000256" key="12">
    <source>
        <dbReference type="ARBA" id="ARBA00022989"/>
    </source>
</evidence>
<keyword evidence="19" id="KW-1185">Reference proteome</keyword>
<evidence type="ECO:0000256" key="10">
    <source>
        <dbReference type="ARBA" id="ARBA00022836"/>
    </source>
</evidence>
<dbReference type="GO" id="GO:0016168">
    <property type="term" value="F:chlorophyll binding"/>
    <property type="evidence" value="ECO:0007669"/>
    <property type="project" value="UniProtKB-KW"/>
</dbReference>
<keyword evidence="5 17" id="KW-0602">Photosynthesis</keyword>
<dbReference type="SUPFAM" id="SSF103511">
    <property type="entry name" value="Chlorophyll a-b binding protein"/>
    <property type="match status" value="1"/>
</dbReference>
<dbReference type="GO" id="GO:0009535">
    <property type="term" value="C:chloroplast thylakoid membrane"/>
    <property type="evidence" value="ECO:0007669"/>
    <property type="project" value="UniProtKB-SubCell"/>
</dbReference>